<keyword evidence="2" id="KW-1185">Reference proteome</keyword>
<accession>A0A1Y5S2J7</accession>
<name>A0A1Y5S2J7_9RHOB</name>
<gene>
    <name evidence="1" type="ORF">PAM7971_01127</name>
</gene>
<sequence length="206" mass="23673">MRCASRAAIYRAATLPLTFPLALAIALRMYPFLRIAYGILKFRKAPKLGLWDTHTSHHYCLPWDIDLWWELNNGRTLTIYDLGRIPMAMRNGTAEVSKKAGLGMVVAGASVRYRKRITMFKKIEMHSRPVGYDDKFIYMEQSMWLANGECANHILIRGAVVKNGKMVPPVELLEMIDKDVESRELPEWVQAWADADKLRPWPPKRG</sequence>
<dbReference type="InterPro" id="IPR051490">
    <property type="entry name" value="THEM6_lcsJ_thioesterase"/>
</dbReference>
<organism evidence="1 2">
    <name type="scientific">Pacificibacter marinus</name>
    <dbReference type="NCBI Taxonomy" id="658057"/>
    <lineage>
        <taxon>Bacteria</taxon>
        <taxon>Pseudomonadati</taxon>
        <taxon>Pseudomonadota</taxon>
        <taxon>Alphaproteobacteria</taxon>
        <taxon>Rhodobacterales</taxon>
        <taxon>Roseobacteraceae</taxon>
        <taxon>Pacificibacter</taxon>
    </lineage>
</organism>
<dbReference type="Pfam" id="PF13279">
    <property type="entry name" value="4HBT_2"/>
    <property type="match status" value="1"/>
</dbReference>
<dbReference type="RefSeq" id="WP_306455978.1">
    <property type="nucleotide sequence ID" value="NZ_FNZV01000008.1"/>
</dbReference>
<dbReference type="PANTHER" id="PTHR12475:SF4">
    <property type="entry name" value="PROTEIN THEM6"/>
    <property type="match status" value="1"/>
</dbReference>
<evidence type="ECO:0000313" key="1">
    <source>
        <dbReference type="EMBL" id="SLN30192.1"/>
    </source>
</evidence>
<dbReference type="AlphaFoldDB" id="A0A1Y5S2J7"/>
<dbReference type="Proteomes" id="UP000193307">
    <property type="component" value="Unassembled WGS sequence"/>
</dbReference>
<dbReference type="Gene3D" id="3.10.129.10">
    <property type="entry name" value="Hotdog Thioesterase"/>
    <property type="match status" value="1"/>
</dbReference>
<dbReference type="EMBL" id="FWFW01000003">
    <property type="protein sequence ID" value="SLN30192.1"/>
    <property type="molecule type" value="Genomic_DNA"/>
</dbReference>
<dbReference type="STRING" id="658057.SAMN04488032_108180"/>
<protein>
    <recommendedName>
        <fullName evidence="3">Thioesterase superfamily protein</fullName>
    </recommendedName>
</protein>
<proteinExistence type="predicted"/>
<reference evidence="1 2" key="1">
    <citation type="submission" date="2017-03" db="EMBL/GenBank/DDBJ databases">
        <authorList>
            <person name="Afonso C.L."/>
            <person name="Miller P.J."/>
            <person name="Scott M.A."/>
            <person name="Spackman E."/>
            <person name="Goraichik I."/>
            <person name="Dimitrov K.M."/>
            <person name="Suarez D.L."/>
            <person name="Swayne D.E."/>
        </authorList>
    </citation>
    <scope>NUCLEOTIDE SEQUENCE [LARGE SCALE GENOMIC DNA]</scope>
    <source>
        <strain evidence="1 2">CECT 7971</strain>
    </source>
</reference>
<evidence type="ECO:0008006" key="3">
    <source>
        <dbReference type="Google" id="ProtNLM"/>
    </source>
</evidence>
<dbReference type="PANTHER" id="PTHR12475">
    <property type="match status" value="1"/>
</dbReference>
<dbReference type="InterPro" id="IPR029069">
    <property type="entry name" value="HotDog_dom_sf"/>
</dbReference>
<evidence type="ECO:0000313" key="2">
    <source>
        <dbReference type="Proteomes" id="UP000193307"/>
    </source>
</evidence>
<dbReference type="SUPFAM" id="SSF54637">
    <property type="entry name" value="Thioesterase/thiol ester dehydrase-isomerase"/>
    <property type="match status" value="1"/>
</dbReference>
<dbReference type="CDD" id="cd00586">
    <property type="entry name" value="4HBT"/>
    <property type="match status" value="1"/>
</dbReference>